<protein>
    <recommendedName>
        <fullName evidence="3">Toxin-antitoxin system HicB family antitoxin</fullName>
    </recommendedName>
</protein>
<gene>
    <name evidence="1" type="ORF">FRY97_18115</name>
</gene>
<evidence type="ECO:0008006" key="3">
    <source>
        <dbReference type="Google" id="ProtNLM"/>
    </source>
</evidence>
<dbReference type="EMBL" id="VOOR01000050">
    <property type="protein sequence ID" value="TXB61639.1"/>
    <property type="molecule type" value="Genomic_DNA"/>
</dbReference>
<keyword evidence="2" id="KW-1185">Reference proteome</keyword>
<reference evidence="1 2" key="1">
    <citation type="submission" date="2019-08" db="EMBL/GenBank/DDBJ databases">
        <title>Genome of Phaeodactylibacter luteus.</title>
        <authorList>
            <person name="Bowman J.P."/>
        </authorList>
    </citation>
    <scope>NUCLEOTIDE SEQUENCE [LARGE SCALE GENOMIC DNA]</scope>
    <source>
        <strain evidence="1 2">KCTC 42180</strain>
    </source>
</reference>
<comment type="caution">
    <text evidence="1">The sequence shown here is derived from an EMBL/GenBank/DDBJ whole genome shotgun (WGS) entry which is preliminary data.</text>
</comment>
<dbReference type="AlphaFoldDB" id="A0A5C6RI59"/>
<sequence>MVGAPSREGGRKEDKLSVRIEPHVKAQLKRLAFNQRLSLSTYIQHMVYRHLEAKGLDHFEPKNDTTWNSN</sequence>
<dbReference type="RefSeq" id="WP_147168985.1">
    <property type="nucleotide sequence ID" value="NZ_VOOR01000050.1"/>
</dbReference>
<dbReference type="SUPFAM" id="SSF47598">
    <property type="entry name" value="Ribbon-helix-helix"/>
    <property type="match status" value="1"/>
</dbReference>
<name>A0A5C6RI59_9BACT</name>
<accession>A0A5C6RI59</accession>
<dbReference type="OrthoDB" id="9925151at2"/>
<dbReference type="InterPro" id="IPR010985">
    <property type="entry name" value="Ribbon_hlx_hlx"/>
</dbReference>
<dbReference type="Proteomes" id="UP000321580">
    <property type="component" value="Unassembled WGS sequence"/>
</dbReference>
<dbReference type="GO" id="GO:0006355">
    <property type="term" value="P:regulation of DNA-templated transcription"/>
    <property type="evidence" value="ECO:0007669"/>
    <property type="project" value="InterPro"/>
</dbReference>
<evidence type="ECO:0000313" key="2">
    <source>
        <dbReference type="Proteomes" id="UP000321580"/>
    </source>
</evidence>
<organism evidence="1 2">
    <name type="scientific">Phaeodactylibacter luteus</name>
    <dbReference type="NCBI Taxonomy" id="1564516"/>
    <lineage>
        <taxon>Bacteria</taxon>
        <taxon>Pseudomonadati</taxon>
        <taxon>Bacteroidota</taxon>
        <taxon>Saprospiria</taxon>
        <taxon>Saprospirales</taxon>
        <taxon>Haliscomenobacteraceae</taxon>
        <taxon>Phaeodactylibacter</taxon>
    </lineage>
</organism>
<proteinExistence type="predicted"/>
<evidence type="ECO:0000313" key="1">
    <source>
        <dbReference type="EMBL" id="TXB61639.1"/>
    </source>
</evidence>